<gene>
    <name evidence="1" type="ORF">RR42_s3371</name>
</gene>
<dbReference type="Proteomes" id="UP000031843">
    <property type="component" value="Chromosome secondary"/>
</dbReference>
<dbReference type="AlphaFoldDB" id="A0A0C4YGG3"/>
<organism evidence="1 2">
    <name type="scientific">Cupriavidus basilensis</name>
    <dbReference type="NCBI Taxonomy" id="68895"/>
    <lineage>
        <taxon>Bacteria</taxon>
        <taxon>Pseudomonadati</taxon>
        <taxon>Pseudomonadota</taxon>
        <taxon>Betaproteobacteria</taxon>
        <taxon>Burkholderiales</taxon>
        <taxon>Burkholderiaceae</taxon>
        <taxon>Cupriavidus</taxon>
    </lineage>
</organism>
<evidence type="ECO:0000313" key="1">
    <source>
        <dbReference type="EMBL" id="AJG24947.1"/>
    </source>
</evidence>
<evidence type="ECO:0000313" key="2">
    <source>
        <dbReference type="Proteomes" id="UP000031843"/>
    </source>
</evidence>
<accession>A0A0C4YGG3</accession>
<dbReference type="EMBL" id="CP010537">
    <property type="protein sequence ID" value="AJG24947.1"/>
    <property type="molecule type" value="Genomic_DNA"/>
</dbReference>
<name>A0A0C4YGG3_9BURK</name>
<keyword evidence="2" id="KW-1185">Reference proteome</keyword>
<protein>
    <submittedName>
        <fullName evidence="1">Uncharacterized protein</fullName>
    </submittedName>
</protein>
<sequence length="64" mass="7131">MLVFVPLDWDMSPNRVDKSIDLTLEDFAAQVEEAELLSSQYLNLVTKYGAHLHIGQRLGGKGSI</sequence>
<proteinExistence type="predicted"/>
<dbReference type="KEGG" id="cbw:RR42_s3371"/>
<reference evidence="1 2" key="1">
    <citation type="journal article" date="2015" name="Genome Announc.">
        <title>Complete Genome Sequence of Cupriavidus basilensis 4G11, Isolated from the Oak Ridge Field Research Center Site.</title>
        <authorList>
            <person name="Ray J."/>
            <person name="Waters R.J."/>
            <person name="Skerker J.M."/>
            <person name="Kuehl J.V."/>
            <person name="Price M.N."/>
            <person name="Huang J."/>
            <person name="Chakraborty R."/>
            <person name="Arkin A.P."/>
            <person name="Deutschbauer A."/>
        </authorList>
    </citation>
    <scope>NUCLEOTIDE SEQUENCE [LARGE SCALE GENOMIC DNA]</scope>
    <source>
        <strain evidence="1">4G11</strain>
    </source>
</reference>